<feature type="compositionally biased region" description="Basic and acidic residues" evidence="17">
    <location>
        <begin position="1454"/>
        <end position="1465"/>
    </location>
</feature>
<evidence type="ECO:0000256" key="11">
    <source>
        <dbReference type="ARBA" id="ARBA00023136"/>
    </source>
</evidence>
<feature type="compositionally biased region" description="Basic and acidic residues" evidence="17">
    <location>
        <begin position="1543"/>
        <end position="1553"/>
    </location>
</feature>
<feature type="region of interest" description="Disordered" evidence="17">
    <location>
        <begin position="2428"/>
        <end position="2483"/>
    </location>
</feature>
<keyword evidence="7 16" id="KW-0851">Voltage-gated channel</keyword>
<dbReference type="PROSITE" id="PS50222">
    <property type="entry name" value="EF_HAND_2"/>
    <property type="match status" value="1"/>
</dbReference>
<dbReference type="FunFam" id="1.20.120.350:FF:000009">
    <property type="entry name" value="Voltage-dependent T-type calcium channel subunit alpha"/>
    <property type="match status" value="1"/>
</dbReference>
<evidence type="ECO:0000256" key="4">
    <source>
        <dbReference type="ARBA" id="ARBA00022475"/>
    </source>
</evidence>
<evidence type="ECO:0000313" key="19">
    <source>
        <dbReference type="EMBL" id="CAB3265895.1"/>
    </source>
</evidence>
<evidence type="ECO:0000256" key="2">
    <source>
        <dbReference type="ARBA" id="ARBA00022448"/>
    </source>
</evidence>
<dbReference type="InterPro" id="IPR044564">
    <property type="entry name" value="Na_chnl_inactivation_gate"/>
</dbReference>
<evidence type="ECO:0000256" key="9">
    <source>
        <dbReference type="ARBA" id="ARBA00023053"/>
    </source>
</evidence>
<dbReference type="GO" id="GO:0001518">
    <property type="term" value="C:voltage-gated sodium channel complex"/>
    <property type="evidence" value="ECO:0007669"/>
    <property type="project" value="UniProtKB-UniRule"/>
</dbReference>
<feature type="transmembrane region" description="Helical" evidence="16">
    <location>
        <begin position="2157"/>
        <end position="2185"/>
    </location>
</feature>
<feature type="transmembrane region" description="Helical" evidence="16">
    <location>
        <begin position="2095"/>
        <end position="2115"/>
    </location>
</feature>
<feature type="transmembrane region" description="Helical" evidence="16">
    <location>
        <begin position="254"/>
        <end position="273"/>
    </location>
</feature>
<feature type="transmembrane region" description="Helical" evidence="16">
    <location>
        <begin position="2041"/>
        <end position="2058"/>
    </location>
</feature>
<dbReference type="PRINTS" id="PR00170">
    <property type="entry name" value="NACHANNEL"/>
</dbReference>
<feature type="transmembrane region" description="Helical" evidence="16">
    <location>
        <begin position="1182"/>
        <end position="1204"/>
    </location>
</feature>
<evidence type="ECO:0000256" key="17">
    <source>
        <dbReference type="SAM" id="MobiDB-lite"/>
    </source>
</evidence>
<dbReference type="FunFam" id="1.20.120.350:FF:000068">
    <property type="entry name" value="Sodium channel protein"/>
    <property type="match status" value="1"/>
</dbReference>
<feature type="region of interest" description="Disordered" evidence="17">
    <location>
        <begin position="960"/>
        <end position="1050"/>
    </location>
</feature>
<dbReference type="GO" id="GO:0019228">
    <property type="term" value="P:neuronal action potential"/>
    <property type="evidence" value="ECO:0007669"/>
    <property type="project" value="TreeGrafter"/>
</dbReference>
<dbReference type="Gene3D" id="1.10.287.70">
    <property type="match status" value="5"/>
</dbReference>
<dbReference type="InterPro" id="IPR001696">
    <property type="entry name" value="Na_channel_asu"/>
</dbReference>
<dbReference type="FunFam" id="1.20.120.350:FF:000059">
    <property type="entry name" value="Sodium channel protein"/>
    <property type="match status" value="1"/>
</dbReference>
<evidence type="ECO:0000256" key="3">
    <source>
        <dbReference type="ARBA" id="ARBA00022461"/>
    </source>
</evidence>
<keyword evidence="11 16" id="KW-0472">Membrane</keyword>
<feature type="compositionally biased region" description="Basic residues" evidence="17">
    <location>
        <begin position="1489"/>
        <end position="1517"/>
    </location>
</feature>
<keyword evidence="9 16" id="KW-0915">Sodium</keyword>
<accession>A0A6F9DSM5</accession>
<dbReference type="Gene3D" id="1.10.238.10">
    <property type="entry name" value="EF-hand"/>
    <property type="match status" value="1"/>
</dbReference>
<evidence type="ECO:0000256" key="12">
    <source>
        <dbReference type="ARBA" id="ARBA00023157"/>
    </source>
</evidence>
<dbReference type="GO" id="GO:0086010">
    <property type="term" value="P:membrane depolarization during action potential"/>
    <property type="evidence" value="ECO:0007669"/>
    <property type="project" value="TreeGrafter"/>
</dbReference>
<organism evidence="19">
    <name type="scientific">Phallusia mammillata</name>
    <dbReference type="NCBI Taxonomy" id="59560"/>
    <lineage>
        <taxon>Eukaryota</taxon>
        <taxon>Metazoa</taxon>
        <taxon>Chordata</taxon>
        <taxon>Tunicata</taxon>
        <taxon>Ascidiacea</taxon>
        <taxon>Phlebobranchia</taxon>
        <taxon>Ascidiidae</taxon>
        <taxon>Phallusia</taxon>
    </lineage>
</organism>
<protein>
    <recommendedName>
        <fullName evidence="16">Sodium channel protein</fullName>
    </recommendedName>
</protein>
<keyword evidence="3 16" id="KW-0894">Sodium channel</keyword>
<evidence type="ECO:0000256" key="10">
    <source>
        <dbReference type="ARBA" id="ARBA00023065"/>
    </source>
</evidence>
<keyword evidence="4" id="KW-1003">Cell membrane</keyword>
<evidence type="ECO:0000256" key="15">
    <source>
        <dbReference type="ARBA" id="ARBA00023303"/>
    </source>
</evidence>
<dbReference type="PANTHER" id="PTHR10037:SF288">
    <property type="entry name" value="SODIUM CHANNEL PROTEIN PARA"/>
    <property type="match status" value="1"/>
</dbReference>
<feature type="compositionally biased region" description="Low complexity" evidence="17">
    <location>
        <begin position="771"/>
        <end position="781"/>
    </location>
</feature>
<dbReference type="GO" id="GO:0005509">
    <property type="term" value="F:calcium ion binding"/>
    <property type="evidence" value="ECO:0007669"/>
    <property type="project" value="InterPro"/>
</dbReference>
<feature type="region of interest" description="Disordered" evidence="17">
    <location>
        <begin position="1607"/>
        <end position="1630"/>
    </location>
</feature>
<dbReference type="Gene3D" id="1.20.120.350">
    <property type="entry name" value="Voltage-gated potassium channels. Chain C"/>
    <property type="match status" value="4"/>
</dbReference>
<gene>
    <name evidence="19" type="primary">Scn10a</name>
</gene>
<feature type="transmembrane region" description="Helical" evidence="16">
    <location>
        <begin position="1343"/>
        <end position="1366"/>
    </location>
</feature>
<evidence type="ECO:0000259" key="18">
    <source>
        <dbReference type="PROSITE" id="PS50222"/>
    </source>
</evidence>
<feature type="transmembrane region" description="Helical" evidence="16">
    <location>
        <begin position="2258"/>
        <end position="2281"/>
    </location>
</feature>
<feature type="transmembrane region" description="Helical" evidence="16">
    <location>
        <begin position="1796"/>
        <end position="1816"/>
    </location>
</feature>
<feature type="transmembrane region" description="Helical" evidence="16">
    <location>
        <begin position="118"/>
        <end position="142"/>
    </location>
</feature>
<evidence type="ECO:0000256" key="7">
    <source>
        <dbReference type="ARBA" id="ARBA00022882"/>
    </source>
</evidence>
<feature type="region of interest" description="Disordered" evidence="17">
    <location>
        <begin position="681"/>
        <end position="838"/>
    </location>
</feature>
<dbReference type="InterPro" id="IPR002048">
    <property type="entry name" value="EF_hand_dom"/>
</dbReference>
<dbReference type="CDD" id="cd13433">
    <property type="entry name" value="Na_channel_gate"/>
    <property type="match status" value="1"/>
</dbReference>
<reference evidence="19" key="1">
    <citation type="submission" date="2020-04" db="EMBL/GenBank/DDBJ databases">
        <authorList>
            <person name="Neveu A P."/>
        </authorList>
    </citation>
    <scope>NUCLEOTIDE SEQUENCE</scope>
    <source>
        <tissue evidence="19">Whole embryo</tissue>
    </source>
</reference>
<keyword evidence="6" id="KW-0677">Repeat</keyword>
<keyword evidence="2 16" id="KW-0813">Transport</keyword>
<feature type="transmembrane region" description="Helical" evidence="16">
    <location>
        <begin position="154"/>
        <end position="174"/>
    </location>
</feature>
<keyword evidence="15 16" id="KW-0407">Ion channel</keyword>
<dbReference type="PANTHER" id="PTHR10037">
    <property type="entry name" value="VOLTAGE-GATED CATION CHANNEL CALCIUM AND SODIUM"/>
    <property type="match status" value="1"/>
</dbReference>
<feature type="transmembrane region" description="Helical" evidence="16">
    <location>
        <begin position="1216"/>
        <end position="1240"/>
    </location>
</feature>
<feature type="transmembrane region" description="Helical" evidence="16">
    <location>
        <begin position="619"/>
        <end position="644"/>
    </location>
</feature>
<evidence type="ECO:0000256" key="1">
    <source>
        <dbReference type="ARBA" id="ARBA00004651"/>
    </source>
</evidence>
<evidence type="ECO:0000256" key="8">
    <source>
        <dbReference type="ARBA" id="ARBA00022989"/>
    </source>
</evidence>
<dbReference type="InterPro" id="IPR005821">
    <property type="entry name" value="Ion_trans_dom"/>
</dbReference>
<keyword evidence="8 16" id="KW-1133">Transmembrane helix</keyword>
<evidence type="ECO:0000256" key="5">
    <source>
        <dbReference type="ARBA" id="ARBA00022692"/>
    </source>
</evidence>
<feature type="transmembrane region" description="Helical" evidence="16">
    <location>
        <begin position="1269"/>
        <end position="1291"/>
    </location>
</feature>
<sequence>MPLRISSKRMADRRNALGRSAHRKSLMQGILSVAGGGGKPPSSELKEGKHLPEYLGEKNKEYEFPECAHKVLKDPDDFYQKKTYVMVNKQGSIFRFSKARSLFLFDPTNRLRSAAADLYIRPMFAHFIMFVIICNCACMVPAEPVWWIENYLEHVFTAIYVIEAAIKIITRGFALHQFSYLRDPWNWLDFIVIMAEVISTSLKAIVSSDHIGGQQVAMLRAFRVLRALKTMSVIPDLRAIVKALLHSIRALKDAVLLTAFVVSVFALVGYQLFHGTLRQKCVQEPGTLELPPNAMFQFVGPRNATAGLPFQDMFRDFRTTNNASSFDSHANFLPVYATLNASALKPDPYCAGMQTFPPPDGVAWSAEDARLLSAILSATNATVSNNTRVPTNYSDCFANGSLTLKAAPLASLLVNASKTHHSNSTNVTIHYDVAALQCVLSVAEGDTKTKLSLGKEWHFNETTAGLDYFQRLLLHWKTTVPNWKYRDQLVAFHLATSSNDVTRSFVYLSERKKLSLELDDEWRNDNSTYCMIEPTTGGFYYVGSPNRPIAEPIYCAIEENDVCPMGYKCMMAGDNPDFGYTSFDHFFLAFLTSFRLVALDAWGRLYYLTLHTIGKTYAIFYVVVVLLGSYYLVNLILAVVYMSYEEQHAAVEVEEMEAKEREADKHEVELDNDVHSILCGNNGEMDSSESDVERAGKPRKGLITTSLTSHETRASIGDASGRESRRRRRMASRRSRMTASRNSVFDDDDTDIRRRSSVMSRKMSSRRRRAPSPSSLQVSSDCCSCSDDGSSHPHHPPQHQHPCQRRSTRRSRHSHRRKKAHPSLSSKTSNPDSKRAPSPQIQLVITAADGESPEVPDGGVTPQPLDAKNLLSVNSALRSQSVVSADTFSDYSCSACESACSCRSDEVRRISADTISNTNLQVPIFQPVRRLSDSSSIGDGTVSQQIVEADVNLPVSDGDVSKSILSVPYSPPSSRREKIRPPNSPPPYHTNHSGRSSVSRHRDTSLERLNLPDVRMTDGKNKWLPASAFTDDRSLPPSTPTSPRDDFGESAAFVNRPSRMYKRKSSMAMESRSRDYLQDSIDYSFFDDEILDASEHNYRRRKPKRQTFVRRLRRFGVLFKENVGMWRCCPDAWVRIQHKIENVVLNPFTDLLITLCIALNTFFMCIEYHPMEEGYATMLERANIFFTVVFTVEMVTKIIGLTPFTYFRERWNVFDAVVVFFSCMELLLQSMNGLSVLRAFRLMRILKLAKQWPVLNKLLGTIGKTVGKLWHLTIVFMLVLFIFALIGMQLLRQDYVDKYQDNQPRWNFVDFPHAVMVVFRIQCGEWVENMFNCLHISSPEICIPLFILVYVIGNLVILNLFLALLLNSFSGQLDSKHEGSSITEAFEHFVEWGRKRRERLSKISINSYCCRLLKLGVRGSPKKIIDSLPAMVEMKNMENGTKSHKIRSSCGDCHANDAAEPKEDDQLITNHMALENGDSGENHENNNKEHHHKSDHRRHHRHHHSHHHKHHHKHHPRSTNGYITRSSDPDDVTVGVTSMSEVELSKKGRDSRQRASSLNITDTGTVHERPLAEGGVIDGQPRRWAKVRRAVSDKEKMQQLKAEIEAEAARKDEENEKAPEEESEDHESKKHQIEPCLPCFPNEPLSRGVWGRIRKVSHAIVVHRHFDNVVIFCILLSSATLALEDVYLETRPAMLRVVRGIDIFCCVFFTVEMVMKWLGYGFKFYFTNPWCILDFLIVLISIMNLTLVSNEHINLSALRVLRTFRALRPLRALSRFEGMKIVVDALIRAVPSIGHVFMVCVMFWLIFSILGVNLFGGQFGRCVAMPTSDILPRRFSDPADSRFVNATLWEQCNPNNTELLRYLSGEIPAQLATKNILPAVTDKKECLQCSQWLNTTDIAWQVPSVNFDSVIRGYLVLMQVATFNGWLEIMESAIDITGKEQQPSYEASFYSYAYFGVFIVFGAFFSLNLFIGVIIDNFNQQKSKSQSGGGGKDAAFLLTDEQQRYYDAMKKMASKTPKKPIPRPQSKFANKIYDIVTSRKFEVAVMAMIMLNLVVMAIEHNNMSKEMSEWLQYFNLGFITIFVIEATLKLIGLRLYYFTVPWNVFDFLVVVISLVATGLNDVMSQYFVQPTLFRIIRLFRVTRILRLIREAKGIRTLLFALMMSLPALFNIGCLLFLFMFIYAIIGMSQFPYVQKIAGIDDMLNFETFPNAFLVLFQVSTSEGWDRFIEPILRDEAPFCDENPADGSPSNCGNATMGVIYFVTYVMITFLIVVNMYIAIILENFVVATRESAEPLTADDFEQFFEVWQRYDDRLSQYITFDQLKQLLHHLDFPLRVPMPNNVFIATSNMRITYDGRVHCLEVIIALIKKVLGDSPELNNLKDDMLQSFMLKCRTKENLETMETMDAADFTILLKATITLQRAFRRKRSRNVPSDDDWSTDRENDDIYSSSQNEDSDDSGGSGGYDDASCDQASDCESEQSNSS</sequence>
<comment type="similarity">
    <text evidence="16">Belongs to the sodium channel (TC 1.A.1.10) family.</text>
</comment>
<feature type="compositionally biased region" description="Basic residues" evidence="17">
    <location>
        <begin position="792"/>
        <end position="821"/>
    </location>
</feature>
<feature type="transmembrane region" description="Helical" evidence="16">
    <location>
        <begin position="1724"/>
        <end position="1748"/>
    </location>
</feature>
<feature type="transmembrane region" description="Helical" evidence="16">
    <location>
        <begin position="1151"/>
        <end position="1170"/>
    </location>
</feature>
<keyword evidence="5 16" id="KW-0812">Transmembrane</keyword>
<comment type="caution">
    <text evidence="16">Lacks conserved residue(s) required for the propagation of feature annotation.</text>
</comment>
<feature type="transmembrane region" description="Helical" evidence="16">
    <location>
        <begin position="2070"/>
        <end position="2088"/>
    </location>
</feature>
<dbReference type="EMBL" id="LR790033">
    <property type="protein sequence ID" value="CAB3265895.1"/>
    <property type="molecule type" value="mRNA"/>
</dbReference>
<feature type="domain" description="EF-hand" evidence="18">
    <location>
        <begin position="2298"/>
        <end position="2333"/>
    </location>
</feature>
<evidence type="ECO:0000256" key="6">
    <source>
        <dbReference type="ARBA" id="ARBA00022737"/>
    </source>
</evidence>
<feature type="compositionally biased region" description="Acidic residues" evidence="17">
    <location>
        <begin position="2433"/>
        <end position="2445"/>
    </location>
</feature>
<name>A0A6F9DSM5_9ASCI</name>
<dbReference type="FunFam" id="1.10.287.70:FF:000001">
    <property type="entry name" value="Sodium channel protein"/>
    <property type="match status" value="1"/>
</dbReference>
<keyword evidence="10 16" id="KW-0406">Ion transport</keyword>
<keyword evidence="14 16" id="KW-0739">Sodium transport</keyword>
<comment type="function">
    <text evidence="16">Mediates the voltage-dependent sodium ion permeability of excitable membranes. Assuming opened or closed conformations in response to the voltage difference across the membrane, the protein forms a sodium-selective channel through which Na(+) ions may pass in accordance with their electrochemical gradient.</text>
</comment>
<comment type="subcellular location">
    <subcellularLocation>
        <location evidence="1 16">Cell membrane</location>
        <topology evidence="1 16">Multi-pass membrane protein</topology>
    </subcellularLocation>
</comment>
<evidence type="ECO:0000256" key="13">
    <source>
        <dbReference type="ARBA" id="ARBA00023180"/>
    </source>
</evidence>
<keyword evidence="13" id="KW-0325">Glycoprotein</keyword>
<feature type="region of interest" description="Disordered" evidence="17">
    <location>
        <begin position="1439"/>
        <end position="1566"/>
    </location>
</feature>
<dbReference type="Pfam" id="PF00520">
    <property type="entry name" value="Ion_trans"/>
    <property type="match status" value="5"/>
</dbReference>
<feature type="compositionally biased region" description="Basic residues" evidence="17">
    <location>
        <begin position="724"/>
        <end position="736"/>
    </location>
</feature>
<dbReference type="GO" id="GO:0005248">
    <property type="term" value="F:voltage-gated sodium channel activity"/>
    <property type="evidence" value="ECO:0007669"/>
    <property type="project" value="InterPro"/>
</dbReference>
<feature type="transmembrane region" description="Helical" evidence="16">
    <location>
        <begin position="586"/>
        <end position="607"/>
    </location>
</feature>
<keyword evidence="12" id="KW-1015">Disulfide bond</keyword>
<feature type="compositionally biased region" description="Polar residues" evidence="17">
    <location>
        <begin position="1554"/>
        <end position="1564"/>
    </location>
</feature>
<dbReference type="InterPro" id="IPR043203">
    <property type="entry name" value="VGCC_Ca_Na"/>
</dbReference>
<evidence type="ECO:0000256" key="16">
    <source>
        <dbReference type="RuleBase" id="RU361132"/>
    </source>
</evidence>
<evidence type="ECO:0000256" key="14">
    <source>
        <dbReference type="ARBA" id="ARBA00023201"/>
    </source>
</evidence>
<dbReference type="SUPFAM" id="SSF81324">
    <property type="entry name" value="Voltage-gated potassium channels"/>
    <property type="match status" value="4"/>
</dbReference>
<feature type="transmembrane region" description="Helical" evidence="16">
    <location>
        <begin position="1700"/>
        <end position="1718"/>
    </location>
</feature>
<proteinExistence type="evidence at transcript level"/>
<feature type="transmembrane region" description="Helical" evidence="16">
    <location>
        <begin position="1669"/>
        <end position="1688"/>
    </location>
</feature>
<dbReference type="InterPro" id="IPR027359">
    <property type="entry name" value="Volt_channel_dom_sf"/>
</dbReference>
<feature type="transmembrane region" description="Helical" evidence="16">
    <location>
        <begin position="1952"/>
        <end position="1975"/>
    </location>
</feature>